<evidence type="ECO:0000259" key="2">
    <source>
        <dbReference type="Pfam" id="PF01266"/>
    </source>
</evidence>
<keyword evidence="4" id="KW-1185">Reference proteome</keyword>
<dbReference type="Gene3D" id="3.50.50.60">
    <property type="entry name" value="FAD/NAD(P)-binding domain"/>
    <property type="match status" value="2"/>
</dbReference>
<evidence type="ECO:0000256" key="1">
    <source>
        <dbReference type="ARBA" id="ARBA00023002"/>
    </source>
</evidence>
<name>A0ABT2LYJ0_9HYPH</name>
<accession>A0ABT2LYJ0</accession>
<dbReference type="InterPro" id="IPR006076">
    <property type="entry name" value="FAD-dep_OxRdtase"/>
</dbReference>
<dbReference type="RefSeq" id="WP_260907700.1">
    <property type="nucleotide sequence ID" value="NZ_JAOCZP010000017.1"/>
</dbReference>
<gene>
    <name evidence="3" type="ORF">N5A92_26995</name>
</gene>
<comment type="caution">
    <text evidence="3">The sequence shown here is derived from an EMBL/GenBank/DDBJ whole genome shotgun (WGS) entry which is preliminary data.</text>
</comment>
<proteinExistence type="predicted"/>
<evidence type="ECO:0000313" key="4">
    <source>
        <dbReference type="Proteomes" id="UP001320831"/>
    </source>
</evidence>
<dbReference type="SUPFAM" id="SSF51905">
    <property type="entry name" value="FAD/NAD(P)-binding domain"/>
    <property type="match status" value="1"/>
</dbReference>
<dbReference type="EMBL" id="JAOCZP010000017">
    <property type="protein sequence ID" value="MCT7378658.1"/>
    <property type="molecule type" value="Genomic_DNA"/>
</dbReference>
<reference evidence="3 4" key="1">
    <citation type="submission" date="2022-09" db="EMBL/GenBank/DDBJ databases">
        <title>Chelativorans salina sp. nov., a novel slightly halophilic bacterium isolated from a saline lake sediment enrichment.</title>
        <authorList>
            <person name="Gao L."/>
            <person name="Fang B.-Z."/>
            <person name="Li W.-J."/>
        </authorList>
    </citation>
    <scope>NUCLEOTIDE SEQUENCE [LARGE SCALE GENOMIC DNA]</scope>
    <source>
        <strain evidence="3 4">EGI FJ00035</strain>
    </source>
</reference>
<feature type="domain" description="FAD dependent oxidoreductase" evidence="2">
    <location>
        <begin position="4"/>
        <end position="391"/>
    </location>
</feature>
<dbReference type="InterPro" id="IPR036188">
    <property type="entry name" value="FAD/NAD-bd_sf"/>
</dbReference>
<organism evidence="3 4">
    <name type="scientific">Chelativorans salis</name>
    <dbReference type="NCBI Taxonomy" id="2978478"/>
    <lineage>
        <taxon>Bacteria</taxon>
        <taxon>Pseudomonadati</taxon>
        <taxon>Pseudomonadota</taxon>
        <taxon>Alphaproteobacteria</taxon>
        <taxon>Hyphomicrobiales</taxon>
        <taxon>Phyllobacteriaceae</taxon>
        <taxon>Chelativorans</taxon>
    </lineage>
</organism>
<dbReference type="SUPFAM" id="SSF54373">
    <property type="entry name" value="FAD-linked reductases, C-terminal domain"/>
    <property type="match status" value="1"/>
</dbReference>
<keyword evidence="1" id="KW-0560">Oxidoreductase</keyword>
<dbReference type="Pfam" id="PF01266">
    <property type="entry name" value="DAO"/>
    <property type="match status" value="1"/>
</dbReference>
<dbReference type="Gene3D" id="3.30.9.10">
    <property type="entry name" value="D-Amino Acid Oxidase, subunit A, domain 2"/>
    <property type="match status" value="1"/>
</dbReference>
<protein>
    <submittedName>
        <fullName evidence="3">FAD-binding oxidoreductase</fullName>
    </submittedName>
</protein>
<dbReference type="Proteomes" id="UP001320831">
    <property type="component" value="Unassembled WGS sequence"/>
</dbReference>
<dbReference type="PANTHER" id="PTHR13847:SF289">
    <property type="entry name" value="GLYCINE OXIDASE"/>
    <property type="match status" value="1"/>
</dbReference>
<dbReference type="PANTHER" id="PTHR13847">
    <property type="entry name" value="SARCOSINE DEHYDROGENASE-RELATED"/>
    <property type="match status" value="1"/>
</dbReference>
<evidence type="ECO:0000313" key="3">
    <source>
        <dbReference type="EMBL" id="MCT7378658.1"/>
    </source>
</evidence>
<sequence length="410" mass="44315">MAEILVLGAGMVGIGAALALQARGHAVTVVDRRGPGEETSFGNAGVLQAEAMEPYAMPRDLPTLLRYALGRSNDVVWSLRDLPGIAPALLAYFRASAPERHARISKTYAQLITRVLSDHGSLIEAAGADNLVRRTGLGEIYRTARAFDAAYARAEKKATRYSLRLRALDSTELAPEEPAIAGEMAGALIWGDSWSCSDPGGLVTSYAQLFQNRGGRLLQGDAQTLERAGTGWRVDTCTGPVDAQHAVIALGPWSGPLLSRFGYRVRMLLMRGYHTHVSNTPELSRPYLDAEHGYVMSSMRDGLRLTTGAEFVRQDRPQSRRQLDRALRAAGELLAADMSAEGKLWHGHRPFRPDMLPLVGPAPRHKGLWFDFGHGHHGFTLGPTTGELLAAQLEGDTPPAAQSLLAAACL</sequence>